<keyword evidence="4" id="KW-0281">Fimbrium</keyword>
<sequence length="188" mass="19755">MKNKLITTLCYGIFAAAFTHSALAATDISANLHISGSVTDSQNEGCHVDFGDVTSVTLDGRTDKLVPEDVYNSAQAHPVLIHVQGDSTTGECAKRIQESKIALKFTGMPDSGNGQTLGNTLTDDDAARGIGVELFHNNKVVPVNSQLPLSSTGSTGNMEIDLQLVKLDGQTTAGGKIQNSLTLEVAQL</sequence>
<feature type="chain" id="PRO_5003598878" description="Fimbrial-type adhesion domain-containing protein" evidence="5">
    <location>
        <begin position="25"/>
        <end position="188"/>
    </location>
</feature>
<dbReference type="GO" id="GO:0043709">
    <property type="term" value="P:cell adhesion involved in single-species biofilm formation"/>
    <property type="evidence" value="ECO:0007669"/>
    <property type="project" value="TreeGrafter"/>
</dbReference>
<dbReference type="InterPro" id="IPR050263">
    <property type="entry name" value="Bact_Fimbrial_Adh_Pro"/>
</dbReference>
<name>H5V3U7_ATLHE</name>
<dbReference type="RefSeq" id="WP_002436655.1">
    <property type="nucleotide sequence ID" value="NZ_BAFF01000008.1"/>
</dbReference>
<keyword evidence="3 5" id="KW-0732">Signal</keyword>
<dbReference type="Gene3D" id="2.60.40.1090">
    <property type="entry name" value="Fimbrial-type adhesion domain"/>
    <property type="match status" value="1"/>
</dbReference>
<evidence type="ECO:0000313" key="8">
    <source>
        <dbReference type="Proteomes" id="UP000010297"/>
    </source>
</evidence>
<keyword evidence="8" id="KW-1185">Reference proteome</keyword>
<evidence type="ECO:0000256" key="4">
    <source>
        <dbReference type="ARBA" id="ARBA00023263"/>
    </source>
</evidence>
<dbReference type="AlphaFoldDB" id="H5V3U7"/>
<dbReference type="InterPro" id="IPR008966">
    <property type="entry name" value="Adhesion_dom_sf"/>
</dbReference>
<dbReference type="eggNOG" id="COG3539">
    <property type="taxonomic scope" value="Bacteria"/>
</dbReference>
<dbReference type="PANTHER" id="PTHR33420:SF3">
    <property type="entry name" value="FIMBRIAL SUBUNIT ELFA"/>
    <property type="match status" value="1"/>
</dbReference>
<feature type="signal peptide" evidence="5">
    <location>
        <begin position="1"/>
        <end position="24"/>
    </location>
</feature>
<comment type="similarity">
    <text evidence="2">Belongs to the fimbrial protein family.</text>
</comment>
<evidence type="ECO:0000259" key="6">
    <source>
        <dbReference type="Pfam" id="PF00419"/>
    </source>
</evidence>
<dbReference type="EMBL" id="BAFF01000008">
    <property type="protein sequence ID" value="GAB52655.1"/>
    <property type="molecule type" value="Genomic_DNA"/>
</dbReference>
<evidence type="ECO:0000256" key="3">
    <source>
        <dbReference type="ARBA" id="ARBA00022729"/>
    </source>
</evidence>
<proteinExistence type="inferred from homology"/>
<organism evidence="7 8">
    <name type="scientific">Atlantibacter hermannii NBRC 105704</name>
    <dbReference type="NCBI Taxonomy" id="1115512"/>
    <lineage>
        <taxon>Bacteria</taxon>
        <taxon>Pseudomonadati</taxon>
        <taxon>Pseudomonadota</taxon>
        <taxon>Gammaproteobacteria</taxon>
        <taxon>Enterobacterales</taxon>
        <taxon>Enterobacteriaceae</taxon>
        <taxon>Atlantibacter</taxon>
    </lineage>
</organism>
<accession>H5V3U7</accession>
<dbReference type="PANTHER" id="PTHR33420">
    <property type="entry name" value="FIMBRIAL SUBUNIT ELFA-RELATED"/>
    <property type="match status" value="1"/>
</dbReference>
<evidence type="ECO:0000256" key="5">
    <source>
        <dbReference type="SAM" id="SignalP"/>
    </source>
</evidence>
<dbReference type="Pfam" id="PF00419">
    <property type="entry name" value="Fimbrial"/>
    <property type="match status" value="1"/>
</dbReference>
<comment type="caution">
    <text evidence="7">The sequence shown here is derived from an EMBL/GenBank/DDBJ whole genome shotgun (WGS) entry which is preliminary data.</text>
</comment>
<evidence type="ECO:0000313" key="7">
    <source>
        <dbReference type="EMBL" id="GAB52655.1"/>
    </source>
</evidence>
<gene>
    <name evidence="7" type="ORF">EH105704_08_00330</name>
</gene>
<dbReference type="GeneID" id="92830747"/>
<evidence type="ECO:0000256" key="1">
    <source>
        <dbReference type="ARBA" id="ARBA00004561"/>
    </source>
</evidence>
<dbReference type="SUPFAM" id="SSF49401">
    <property type="entry name" value="Bacterial adhesins"/>
    <property type="match status" value="1"/>
</dbReference>
<evidence type="ECO:0000256" key="2">
    <source>
        <dbReference type="ARBA" id="ARBA00006671"/>
    </source>
</evidence>
<dbReference type="InterPro" id="IPR000259">
    <property type="entry name" value="Adhesion_dom_fimbrial"/>
</dbReference>
<comment type="subcellular location">
    <subcellularLocation>
        <location evidence="1">Fimbrium</location>
    </subcellularLocation>
</comment>
<dbReference type="InterPro" id="IPR036937">
    <property type="entry name" value="Adhesion_dom_fimbrial_sf"/>
</dbReference>
<dbReference type="Proteomes" id="UP000010297">
    <property type="component" value="Unassembled WGS sequence"/>
</dbReference>
<dbReference type="GO" id="GO:0009289">
    <property type="term" value="C:pilus"/>
    <property type="evidence" value="ECO:0007669"/>
    <property type="project" value="UniProtKB-SubCell"/>
</dbReference>
<feature type="domain" description="Fimbrial-type adhesion" evidence="6">
    <location>
        <begin position="34"/>
        <end position="185"/>
    </location>
</feature>
<protein>
    <recommendedName>
        <fullName evidence="6">Fimbrial-type adhesion domain-containing protein</fullName>
    </recommendedName>
</protein>
<reference evidence="7 8" key="1">
    <citation type="submission" date="2012-02" db="EMBL/GenBank/DDBJ databases">
        <title>Whole genome shotgun sequence of Escherichia hermannii NBRC 105704.</title>
        <authorList>
            <person name="Yoshida I."/>
            <person name="Hosoyama A."/>
            <person name="Tsuchikane K."/>
            <person name="Katsumata H."/>
            <person name="Yamazaki S."/>
            <person name="Fujita N."/>
        </authorList>
    </citation>
    <scope>NUCLEOTIDE SEQUENCE [LARGE SCALE GENOMIC DNA]</scope>
    <source>
        <strain evidence="7 8">NBRC 105704</strain>
    </source>
</reference>